<accession>A0A809SEC4</accession>
<proteinExistence type="predicted"/>
<name>A0A809SEC4_9PROT</name>
<evidence type="ECO:0000313" key="2">
    <source>
        <dbReference type="Proteomes" id="UP000463939"/>
    </source>
</evidence>
<keyword evidence="2" id="KW-1185">Reference proteome</keyword>
<gene>
    <name evidence="1" type="ORF">SFSGTM_20050</name>
</gene>
<organism evidence="1 2">
    <name type="scientific">Sulfuriferula nivalis</name>
    <dbReference type="NCBI Taxonomy" id="2675298"/>
    <lineage>
        <taxon>Bacteria</taxon>
        <taxon>Pseudomonadati</taxon>
        <taxon>Pseudomonadota</taxon>
        <taxon>Betaproteobacteria</taxon>
        <taxon>Nitrosomonadales</taxon>
        <taxon>Sulfuricellaceae</taxon>
        <taxon>Sulfuriferula</taxon>
    </lineage>
</organism>
<reference evidence="2" key="1">
    <citation type="submission" date="2019-11" db="EMBL/GenBank/DDBJ databases">
        <title>Isolation and characterization of a novel species in the genus Sulfuriferula.</title>
        <authorList>
            <person name="Mochizuki J."/>
            <person name="Kojima H."/>
            <person name="Fukui M."/>
        </authorList>
    </citation>
    <scope>NUCLEOTIDE SEQUENCE [LARGE SCALE GENOMIC DNA]</scope>
    <source>
        <strain evidence="2">SGTM</strain>
    </source>
</reference>
<dbReference type="KEGG" id="sniv:SFSGTM_20050"/>
<sequence length="89" mass="9943">MNMQTLMLPTTSPRDTAPIALLVSSLNHLLNYTLSGCQLSARHAAFLLDRLSNQDDVDEGLRLLCLQMSDRLEDGNMQHQLELAPRVLP</sequence>
<dbReference type="Proteomes" id="UP000463939">
    <property type="component" value="Chromosome"/>
</dbReference>
<evidence type="ECO:0000313" key="1">
    <source>
        <dbReference type="EMBL" id="BBP01297.1"/>
    </source>
</evidence>
<protein>
    <submittedName>
        <fullName evidence="1">Uncharacterized protein</fullName>
    </submittedName>
</protein>
<dbReference type="AlphaFoldDB" id="A0A809SEC4"/>
<dbReference type="EMBL" id="AP021881">
    <property type="protein sequence ID" value="BBP01297.1"/>
    <property type="molecule type" value="Genomic_DNA"/>
</dbReference>